<sequence>MKLTNNEIYGIHSAISEIIDQKVSVKTAFKLSKILRSLEDVIIICNKIIKDSNDDEVAELLNEKTEVNIEKIEVADLDEFEISIRNVAFLNPIINQENVESEGGKDGK</sequence>
<dbReference type="Proteomes" id="UP000005451">
    <property type="component" value="Unassembled WGS sequence"/>
</dbReference>
<reference evidence="1 2" key="1">
    <citation type="submission" date="2008-09" db="EMBL/GenBank/DDBJ databases">
        <authorList>
            <person name="Fulton L."/>
            <person name="Clifton S."/>
            <person name="Fulton B."/>
            <person name="Xu J."/>
            <person name="Minx P."/>
            <person name="Pepin K.H."/>
            <person name="Johnson M."/>
            <person name="Thiruvilangam P."/>
            <person name="Bhonagiri V."/>
            <person name="Nash W.E."/>
            <person name="Mardis E.R."/>
            <person name="Wilson R.K."/>
        </authorList>
    </citation>
    <scope>NUCLEOTIDE SEQUENCE [LARGE SCALE GENOMIC DNA]</scope>
    <source>
        <strain evidence="1 2">DSM 7454</strain>
    </source>
</reference>
<accession>B6W9Z5</accession>
<evidence type="ECO:0000313" key="1">
    <source>
        <dbReference type="EMBL" id="EEB35755.1"/>
    </source>
</evidence>
<comment type="caution">
    <text evidence="1">The sequence shown here is derived from an EMBL/GenBank/DDBJ whole genome shotgun (WGS) entry which is preliminary data.</text>
</comment>
<dbReference type="STRING" id="561177.ANHYDRO_01421"/>
<dbReference type="AlphaFoldDB" id="B6W9Z5"/>
<dbReference type="RefSeq" id="WP_004814625.1">
    <property type="nucleotide sequence ID" value="NZ_ABXA01000036.1"/>
</dbReference>
<organism evidence="1 2">
    <name type="scientific">Anaerococcus hydrogenalis DSM 7454</name>
    <dbReference type="NCBI Taxonomy" id="561177"/>
    <lineage>
        <taxon>Bacteria</taxon>
        <taxon>Bacillati</taxon>
        <taxon>Bacillota</taxon>
        <taxon>Tissierellia</taxon>
        <taxon>Tissierellales</taxon>
        <taxon>Peptoniphilaceae</taxon>
        <taxon>Anaerococcus</taxon>
    </lineage>
</organism>
<name>B6W9Z5_9FIRM</name>
<evidence type="ECO:0000313" key="2">
    <source>
        <dbReference type="Proteomes" id="UP000005451"/>
    </source>
</evidence>
<reference evidence="1 2" key="2">
    <citation type="submission" date="2008-10" db="EMBL/GenBank/DDBJ databases">
        <title>Draft genome sequence of Anaerococcus hydrogenalis (DSM 7454).</title>
        <authorList>
            <person name="Sudarsanam P."/>
            <person name="Ley R."/>
            <person name="Guruge J."/>
            <person name="Turnbaugh P.J."/>
            <person name="Mahowald M."/>
            <person name="Liep D."/>
            <person name="Gordon J."/>
        </authorList>
    </citation>
    <scope>NUCLEOTIDE SEQUENCE [LARGE SCALE GENOMIC DNA]</scope>
    <source>
        <strain evidence="1 2">DSM 7454</strain>
    </source>
</reference>
<dbReference type="EMBL" id="ABXA01000036">
    <property type="protein sequence ID" value="EEB35755.1"/>
    <property type="molecule type" value="Genomic_DNA"/>
</dbReference>
<proteinExistence type="predicted"/>
<protein>
    <submittedName>
        <fullName evidence="1">Uncharacterized protein</fullName>
    </submittedName>
</protein>
<gene>
    <name evidence="1" type="ORF">ANHYDRO_01421</name>
</gene>